<name>A0ABT8S442_9BURK</name>
<evidence type="ECO:0000256" key="1">
    <source>
        <dbReference type="SAM" id="Phobius"/>
    </source>
</evidence>
<feature type="transmembrane region" description="Helical" evidence="1">
    <location>
        <begin position="6"/>
        <end position="23"/>
    </location>
</feature>
<dbReference type="EMBL" id="JAUKVY010000007">
    <property type="protein sequence ID" value="MDO1533029.1"/>
    <property type="molecule type" value="Genomic_DNA"/>
</dbReference>
<evidence type="ECO:0000313" key="3">
    <source>
        <dbReference type="Proteomes" id="UP001169027"/>
    </source>
</evidence>
<keyword evidence="1" id="KW-0812">Transmembrane</keyword>
<organism evidence="2 3">
    <name type="scientific">Variovorax ginsengisoli</name>
    <dbReference type="NCBI Taxonomy" id="363844"/>
    <lineage>
        <taxon>Bacteria</taxon>
        <taxon>Pseudomonadati</taxon>
        <taxon>Pseudomonadota</taxon>
        <taxon>Betaproteobacteria</taxon>
        <taxon>Burkholderiales</taxon>
        <taxon>Comamonadaceae</taxon>
        <taxon>Variovorax</taxon>
    </lineage>
</organism>
<sequence length="103" mass="11390">MSQSASVWMVLGLALLAANLPFLNERLLGLVPLAGRTKSLAIRLAELVLLYAVVGAVGLLFERRVGQIAPQGWEFYAVTAALFIVLAFPGFTWRYLMKHRHAH</sequence>
<protein>
    <submittedName>
        <fullName evidence="2">DUF2818 family protein</fullName>
    </submittedName>
</protein>
<reference evidence="2" key="1">
    <citation type="submission" date="2023-06" db="EMBL/GenBank/DDBJ databases">
        <authorList>
            <person name="Jiang Y."/>
            <person name="Liu Q."/>
        </authorList>
    </citation>
    <scope>NUCLEOTIDE SEQUENCE</scope>
    <source>
        <strain evidence="2">CGMCC 1.12090</strain>
    </source>
</reference>
<accession>A0ABT8S442</accession>
<keyword evidence="1" id="KW-1133">Transmembrane helix</keyword>
<feature type="transmembrane region" description="Helical" evidence="1">
    <location>
        <begin position="44"/>
        <end position="61"/>
    </location>
</feature>
<dbReference type="Proteomes" id="UP001169027">
    <property type="component" value="Unassembled WGS sequence"/>
</dbReference>
<dbReference type="Pfam" id="PF10993">
    <property type="entry name" value="DUF2818"/>
    <property type="match status" value="1"/>
</dbReference>
<proteinExistence type="predicted"/>
<feature type="transmembrane region" description="Helical" evidence="1">
    <location>
        <begin position="73"/>
        <end position="96"/>
    </location>
</feature>
<dbReference type="InterPro" id="IPR016768">
    <property type="entry name" value="UCP019883"/>
</dbReference>
<comment type="caution">
    <text evidence="2">The sequence shown here is derived from an EMBL/GenBank/DDBJ whole genome shotgun (WGS) entry which is preliminary data.</text>
</comment>
<keyword evidence="1" id="KW-0472">Membrane</keyword>
<dbReference type="RefSeq" id="WP_301808589.1">
    <property type="nucleotide sequence ID" value="NZ_JAUJZH010000007.1"/>
</dbReference>
<dbReference type="PIRSF" id="PIRSF019883">
    <property type="entry name" value="UCP019883"/>
    <property type="match status" value="1"/>
</dbReference>
<evidence type="ECO:0000313" key="2">
    <source>
        <dbReference type="EMBL" id="MDO1533029.1"/>
    </source>
</evidence>
<gene>
    <name evidence="2" type="ORF">Q2T77_12080</name>
</gene>
<keyword evidence="3" id="KW-1185">Reference proteome</keyword>